<name>A0ACC2W341_9TREE</name>
<accession>A0ACC2W341</accession>
<proteinExistence type="predicted"/>
<keyword evidence="2" id="KW-1185">Reference proteome</keyword>
<sequence>MPFLYKKVLVVGATSGIGEDLASRILKESPETSVIAVGRRKDKLDEFVEKHGKDRTDGVQFDITNLKDIPSFAEKVAGAHKDLDMIILNSGIQRGLDFSKPESIDLDSVDLEMRTNYFSYIHLVKAFLPFFQAKQNPTAIVFVTSGLALAPLTRCPNYCASKAALHSLIMSMRFQLGQSGKGDIKVIEILPPAVQTELHDAKHQPDIKDGRSIGMPLNEFTDAAWAGLRDGKDSIPVGQTQMGFDALEPARKKIFDHMNTPRVAPSDDYIALHQEYQQLYQLSAHQRIQQLPLFTQPVMLSRHLQSATRSVSRSALFSTSSVRALGKVPAPAMDTPEKKPDSQSNSNAKPDDFKPEGQAPGDKTSDAELKRQAEHAGQDKTKNDGIYKRTGQ</sequence>
<evidence type="ECO:0000313" key="2">
    <source>
        <dbReference type="Proteomes" id="UP001230649"/>
    </source>
</evidence>
<gene>
    <name evidence="1" type="ORF">QFC20_004203</name>
</gene>
<comment type="caution">
    <text evidence="1">The sequence shown here is derived from an EMBL/GenBank/DDBJ whole genome shotgun (WGS) entry which is preliminary data.</text>
</comment>
<dbReference type="EMBL" id="JASBWS010000046">
    <property type="protein sequence ID" value="KAJ9105868.1"/>
    <property type="molecule type" value="Genomic_DNA"/>
</dbReference>
<dbReference type="Proteomes" id="UP001230649">
    <property type="component" value="Unassembled WGS sequence"/>
</dbReference>
<organism evidence="1 2">
    <name type="scientific">Naganishia adeliensis</name>
    <dbReference type="NCBI Taxonomy" id="92952"/>
    <lineage>
        <taxon>Eukaryota</taxon>
        <taxon>Fungi</taxon>
        <taxon>Dikarya</taxon>
        <taxon>Basidiomycota</taxon>
        <taxon>Agaricomycotina</taxon>
        <taxon>Tremellomycetes</taxon>
        <taxon>Filobasidiales</taxon>
        <taxon>Filobasidiaceae</taxon>
        <taxon>Naganishia</taxon>
    </lineage>
</organism>
<protein>
    <submittedName>
        <fullName evidence="1">Uncharacterized protein</fullName>
    </submittedName>
</protein>
<evidence type="ECO:0000313" key="1">
    <source>
        <dbReference type="EMBL" id="KAJ9105868.1"/>
    </source>
</evidence>
<reference evidence="1" key="1">
    <citation type="submission" date="2023-04" db="EMBL/GenBank/DDBJ databases">
        <title>Draft Genome sequencing of Naganishia species isolated from polar environments using Oxford Nanopore Technology.</title>
        <authorList>
            <person name="Leo P."/>
            <person name="Venkateswaran K."/>
        </authorList>
    </citation>
    <scope>NUCLEOTIDE SEQUENCE</scope>
    <source>
        <strain evidence="1">MNA-CCFEE 5262</strain>
    </source>
</reference>